<protein>
    <submittedName>
        <fullName evidence="1">Uncharacterized protein</fullName>
    </submittedName>
</protein>
<keyword evidence="2" id="KW-1185">Reference proteome</keyword>
<organism evidence="1 2">
    <name type="scientific">Pisolithus microcarpus 441</name>
    <dbReference type="NCBI Taxonomy" id="765257"/>
    <lineage>
        <taxon>Eukaryota</taxon>
        <taxon>Fungi</taxon>
        <taxon>Dikarya</taxon>
        <taxon>Basidiomycota</taxon>
        <taxon>Agaricomycotina</taxon>
        <taxon>Agaricomycetes</taxon>
        <taxon>Agaricomycetidae</taxon>
        <taxon>Boletales</taxon>
        <taxon>Sclerodermatineae</taxon>
        <taxon>Pisolithaceae</taxon>
        <taxon>Pisolithus</taxon>
    </lineage>
</organism>
<accession>A0A0C9XFC5</accession>
<dbReference type="AlphaFoldDB" id="A0A0C9XFC5"/>
<reference evidence="2" key="2">
    <citation type="submission" date="2015-01" db="EMBL/GenBank/DDBJ databases">
        <title>Evolutionary Origins and Diversification of the Mycorrhizal Mutualists.</title>
        <authorList>
            <consortium name="DOE Joint Genome Institute"/>
            <consortium name="Mycorrhizal Genomics Consortium"/>
            <person name="Kohler A."/>
            <person name="Kuo A."/>
            <person name="Nagy L.G."/>
            <person name="Floudas D."/>
            <person name="Copeland A."/>
            <person name="Barry K.W."/>
            <person name="Cichocki N."/>
            <person name="Veneault-Fourrey C."/>
            <person name="LaButti K."/>
            <person name="Lindquist E.A."/>
            <person name="Lipzen A."/>
            <person name="Lundell T."/>
            <person name="Morin E."/>
            <person name="Murat C."/>
            <person name="Riley R."/>
            <person name="Ohm R."/>
            <person name="Sun H."/>
            <person name="Tunlid A."/>
            <person name="Henrissat B."/>
            <person name="Grigoriev I.V."/>
            <person name="Hibbett D.S."/>
            <person name="Martin F."/>
        </authorList>
    </citation>
    <scope>NUCLEOTIDE SEQUENCE [LARGE SCALE GENOMIC DNA]</scope>
    <source>
        <strain evidence="2">441</strain>
    </source>
</reference>
<gene>
    <name evidence="1" type="ORF">PISMIDRAFT_19910</name>
</gene>
<dbReference type="EMBL" id="KN834339">
    <property type="protein sequence ID" value="KIK10970.1"/>
    <property type="molecule type" value="Genomic_DNA"/>
</dbReference>
<evidence type="ECO:0000313" key="1">
    <source>
        <dbReference type="EMBL" id="KIK10970.1"/>
    </source>
</evidence>
<sequence>MESTGDPLWSASLRIEDEDMDFQMGDSIETESAVDVLFMRKSHAENALRG</sequence>
<reference evidence="1 2" key="1">
    <citation type="submission" date="2014-04" db="EMBL/GenBank/DDBJ databases">
        <authorList>
            <consortium name="DOE Joint Genome Institute"/>
            <person name="Kuo A."/>
            <person name="Kohler A."/>
            <person name="Costa M.D."/>
            <person name="Nagy L.G."/>
            <person name="Floudas D."/>
            <person name="Copeland A."/>
            <person name="Barry K.W."/>
            <person name="Cichocki N."/>
            <person name="Veneault-Fourrey C."/>
            <person name="LaButti K."/>
            <person name="Lindquist E.A."/>
            <person name="Lipzen A."/>
            <person name="Lundell T."/>
            <person name="Morin E."/>
            <person name="Murat C."/>
            <person name="Sun H."/>
            <person name="Tunlid A."/>
            <person name="Henrissat B."/>
            <person name="Grigoriev I.V."/>
            <person name="Hibbett D.S."/>
            <person name="Martin F."/>
            <person name="Nordberg H.P."/>
            <person name="Cantor M.N."/>
            <person name="Hua S.X."/>
        </authorList>
    </citation>
    <scope>NUCLEOTIDE SEQUENCE [LARGE SCALE GENOMIC DNA]</scope>
    <source>
        <strain evidence="1 2">441</strain>
    </source>
</reference>
<name>A0A0C9XFC5_9AGAM</name>
<proteinExistence type="predicted"/>
<evidence type="ECO:0000313" key="2">
    <source>
        <dbReference type="Proteomes" id="UP000054018"/>
    </source>
</evidence>
<dbReference type="HOGENOM" id="CLU_3125633_0_0_1"/>
<dbReference type="Proteomes" id="UP000054018">
    <property type="component" value="Unassembled WGS sequence"/>
</dbReference>